<evidence type="ECO:0000313" key="2">
    <source>
        <dbReference type="EMBL" id="GGL91893.1"/>
    </source>
</evidence>
<dbReference type="AlphaFoldDB" id="A0A917SP04"/>
<sequence>MDDSSAQTGNSQPPWEPPLAGSETQHLAASLTRLRTTFRWKADGLDTADLSRSVGSSTLTLGGLLKHLACVEDEKFGISLSGAGYGPPWAGMPDYPGPPGAYTFDIDGWAAEDLYRLWDEAVRRSEERLRTALAADGPGQRIAMGADEGLEVSLRRLLFDLLEEYGRHTGHADLIRESIDGRVGEDPPEDWHAVSGSSPVGR</sequence>
<evidence type="ECO:0000256" key="1">
    <source>
        <dbReference type="SAM" id="MobiDB-lite"/>
    </source>
</evidence>
<protein>
    <submittedName>
        <fullName evidence="2">Mini-circle protein</fullName>
    </submittedName>
</protein>
<proteinExistence type="predicted"/>
<name>A0A917SP04_9ACTN</name>
<dbReference type="SUPFAM" id="SSF109854">
    <property type="entry name" value="DinB/YfiT-like putative metalloenzymes"/>
    <property type="match status" value="1"/>
</dbReference>
<dbReference type="Proteomes" id="UP000655208">
    <property type="component" value="Unassembled WGS sequence"/>
</dbReference>
<feature type="region of interest" description="Disordered" evidence="1">
    <location>
        <begin position="1"/>
        <end position="22"/>
    </location>
</feature>
<dbReference type="InterPro" id="IPR007061">
    <property type="entry name" value="MST-like"/>
</dbReference>
<evidence type="ECO:0000313" key="3">
    <source>
        <dbReference type="Proteomes" id="UP000655208"/>
    </source>
</evidence>
<dbReference type="EMBL" id="BMNA01000002">
    <property type="protein sequence ID" value="GGL91893.1"/>
    <property type="molecule type" value="Genomic_DNA"/>
</dbReference>
<accession>A0A917SP04</accession>
<reference evidence="2" key="2">
    <citation type="submission" date="2020-09" db="EMBL/GenBank/DDBJ databases">
        <authorList>
            <person name="Sun Q."/>
            <person name="Zhou Y."/>
        </authorList>
    </citation>
    <scope>NUCLEOTIDE SEQUENCE</scope>
    <source>
        <strain evidence="2">CGMCC 4.7308</strain>
    </source>
</reference>
<feature type="region of interest" description="Disordered" evidence="1">
    <location>
        <begin position="180"/>
        <end position="202"/>
    </location>
</feature>
<dbReference type="Gene3D" id="1.20.120.450">
    <property type="entry name" value="dinb family like domain"/>
    <property type="match status" value="1"/>
</dbReference>
<feature type="compositionally biased region" description="Basic and acidic residues" evidence="1">
    <location>
        <begin position="180"/>
        <end position="192"/>
    </location>
</feature>
<dbReference type="InterPro" id="IPR034660">
    <property type="entry name" value="DinB/YfiT-like"/>
</dbReference>
<organism evidence="2 3">
    <name type="scientific">Nakamurella endophytica</name>
    <dbReference type="NCBI Taxonomy" id="1748367"/>
    <lineage>
        <taxon>Bacteria</taxon>
        <taxon>Bacillati</taxon>
        <taxon>Actinomycetota</taxon>
        <taxon>Actinomycetes</taxon>
        <taxon>Nakamurellales</taxon>
        <taxon>Nakamurellaceae</taxon>
        <taxon>Nakamurella</taxon>
    </lineage>
</organism>
<gene>
    <name evidence="2" type="ORF">GCM10011594_09620</name>
</gene>
<keyword evidence="3" id="KW-1185">Reference proteome</keyword>
<dbReference type="RefSeq" id="WP_188940375.1">
    <property type="nucleotide sequence ID" value="NZ_BMNA01000002.1"/>
</dbReference>
<reference evidence="2" key="1">
    <citation type="journal article" date="2014" name="Int. J. Syst. Evol. Microbiol.">
        <title>Complete genome sequence of Corynebacterium casei LMG S-19264T (=DSM 44701T), isolated from a smear-ripened cheese.</title>
        <authorList>
            <consortium name="US DOE Joint Genome Institute (JGI-PGF)"/>
            <person name="Walter F."/>
            <person name="Albersmeier A."/>
            <person name="Kalinowski J."/>
            <person name="Ruckert C."/>
        </authorList>
    </citation>
    <scope>NUCLEOTIDE SEQUENCE</scope>
    <source>
        <strain evidence="2">CGMCC 4.7308</strain>
    </source>
</reference>
<dbReference type="Pfam" id="PF04978">
    <property type="entry name" value="MST"/>
    <property type="match status" value="1"/>
</dbReference>
<comment type="caution">
    <text evidence="2">The sequence shown here is derived from an EMBL/GenBank/DDBJ whole genome shotgun (WGS) entry which is preliminary data.</text>
</comment>
<feature type="compositionally biased region" description="Polar residues" evidence="1">
    <location>
        <begin position="1"/>
        <end position="13"/>
    </location>
</feature>